<dbReference type="SUPFAM" id="SSF52540">
    <property type="entry name" value="P-loop containing nucleoside triphosphate hydrolases"/>
    <property type="match status" value="1"/>
</dbReference>
<dbReference type="Proteomes" id="UP000808349">
    <property type="component" value="Unassembled WGS sequence"/>
</dbReference>
<organism evidence="9 10">
    <name type="scientific">Candidatus Defluviibacterium haderslevense</name>
    <dbReference type="NCBI Taxonomy" id="2981993"/>
    <lineage>
        <taxon>Bacteria</taxon>
        <taxon>Pseudomonadati</taxon>
        <taxon>Bacteroidota</taxon>
        <taxon>Saprospiria</taxon>
        <taxon>Saprospirales</taxon>
        <taxon>Saprospiraceae</taxon>
        <taxon>Candidatus Defluviibacterium</taxon>
    </lineage>
</organism>
<evidence type="ECO:0000259" key="8">
    <source>
        <dbReference type="Pfam" id="PF13087"/>
    </source>
</evidence>
<evidence type="ECO:0000313" key="9">
    <source>
        <dbReference type="EMBL" id="MBK9716208.1"/>
    </source>
</evidence>
<keyword evidence="6" id="KW-0175">Coiled coil</keyword>
<comment type="similarity">
    <text evidence="1">Belongs to the DNA2/NAM7 helicase family.</text>
</comment>
<dbReference type="EMBL" id="JADKFW010000004">
    <property type="protein sequence ID" value="MBK9716208.1"/>
    <property type="molecule type" value="Genomic_DNA"/>
</dbReference>
<dbReference type="Gene3D" id="2.40.30.270">
    <property type="match status" value="1"/>
</dbReference>
<dbReference type="Pfam" id="PF13087">
    <property type="entry name" value="AAA_12"/>
    <property type="match status" value="1"/>
</dbReference>
<evidence type="ECO:0000256" key="3">
    <source>
        <dbReference type="ARBA" id="ARBA00022801"/>
    </source>
</evidence>
<dbReference type="GO" id="GO:0005524">
    <property type="term" value="F:ATP binding"/>
    <property type="evidence" value="ECO:0007669"/>
    <property type="project" value="UniProtKB-KW"/>
</dbReference>
<evidence type="ECO:0000256" key="2">
    <source>
        <dbReference type="ARBA" id="ARBA00022741"/>
    </source>
</evidence>
<dbReference type="Gene3D" id="3.40.50.300">
    <property type="entry name" value="P-loop containing nucleotide triphosphate hydrolases"/>
    <property type="match status" value="2"/>
</dbReference>
<name>A0A9D7S5S5_9BACT</name>
<gene>
    <name evidence="9" type="ORF">IPO85_01545</name>
</gene>
<evidence type="ECO:0000256" key="5">
    <source>
        <dbReference type="ARBA" id="ARBA00022840"/>
    </source>
</evidence>
<reference evidence="9 10" key="1">
    <citation type="submission" date="2020-10" db="EMBL/GenBank/DDBJ databases">
        <title>Connecting structure to function with the recovery of over 1000 high-quality activated sludge metagenome-assembled genomes encoding full-length rRNA genes using long-read sequencing.</title>
        <authorList>
            <person name="Singleton C.M."/>
            <person name="Petriglieri F."/>
            <person name="Kristensen J.M."/>
            <person name="Kirkegaard R.H."/>
            <person name="Michaelsen T.Y."/>
            <person name="Andersen M.H."/>
            <person name="Karst S.M."/>
            <person name="Dueholm M.S."/>
            <person name="Nielsen P.H."/>
            <person name="Albertsen M."/>
        </authorList>
    </citation>
    <scope>NUCLEOTIDE SEQUENCE [LARGE SCALE GENOMIC DNA]</scope>
    <source>
        <strain evidence="9">Ribe_18-Q3-R11-54_BAT3C.373</strain>
    </source>
</reference>
<comment type="caution">
    <text evidence="9">The sequence shown here is derived from an EMBL/GenBank/DDBJ whole genome shotgun (WGS) entry which is preliminary data.</text>
</comment>
<proteinExistence type="inferred from homology"/>
<evidence type="ECO:0000313" key="10">
    <source>
        <dbReference type="Proteomes" id="UP000808349"/>
    </source>
</evidence>
<dbReference type="Pfam" id="PF13086">
    <property type="entry name" value="AAA_11"/>
    <property type="match status" value="1"/>
</dbReference>
<evidence type="ECO:0000256" key="6">
    <source>
        <dbReference type="SAM" id="Coils"/>
    </source>
</evidence>
<evidence type="ECO:0000256" key="1">
    <source>
        <dbReference type="ARBA" id="ARBA00007913"/>
    </source>
</evidence>
<dbReference type="GO" id="GO:0005694">
    <property type="term" value="C:chromosome"/>
    <property type="evidence" value="ECO:0007669"/>
    <property type="project" value="UniProtKB-ARBA"/>
</dbReference>
<accession>A0A9D7S5S5</accession>
<dbReference type="PANTHER" id="PTHR43788">
    <property type="entry name" value="DNA2/NAM7 HELICASE FAMILY MEMBER"/>
    <property type="match status" value="1"/>
</dbReference>
<keyword evidence="2" id="KW-0547">Nucleotide-binding</keyword>
<dbReference type="InterPro" id="IPR047187">
    <property type="entry name" value="SF1_C_Upf1"/>
</dbReference>
<keyword evidence="5" id="KW-0067">ATP-binding</keyword>
<dbReference type="CDD" id="cd18808">
    <property type="entry name" value="SF1_C_Upf1"/>
    <property type="match status" value="1"/>
</dbReference>
<evidence type="ECO:0000259" key="7">
    <source>
        <dbReference type="Pfam" id="PF13086"/>
    </source>
</evidence>
<dbReference type="InterPro" id="IPR041679">
    <property type="entry name" value="DNA2/NAM7-like_C"/>
</dbReference>
<protein>
    <submittedName>
        <fullName evidence="9">AAA family ATPase</fullName>
    </submittedName>
</protein>
<dbReference type="PANTHER" id="PTHR43788:SF8">
    <property type="entry name" value="DNA-BINDING PROTEIN SMUBP-2"/>
    <property type="match status" value="1"/>
</dbReference>
<evidence type="ECO:0000256" key="4">
    <source>
        <dbReference type="ARBA" id="ARBA00022806"/>
    </source>
</evidence>
<feature type="domain" description="DNA2/NAM7 helicase-like C-terminal" evidence="8">
    <location>
        <begin position="368"/>
        <end position="560"/>
    </location>
</feature>
<feature type="domain" description="DNA2/NAM7 helicase helicase" evidence="7">
    <location>
        <begin position="137"/>
        <end position="359"/>
    </location>
</feature>
<dbReference type="GO" id="GO:0016787">
    <property type="term" value="F:hydrolase activity"/>
    <property type="evidence" value="ECO:0007669"/>
    <property type="project" value="UniProtKB-KW"/>
</dbReference>
<keyword evidence="3" id="KW-0378">Hydrolase</keyword>
<feature type="coiled-coil region" evidence="6">
    <location>
        <begin position="240"/>
        <end position="267"/>
    </location>
</feature>
<dbReference type="FunFam" id="3.40.50.300:FF:000326">
    <property type="entry name" value="P-loop containing nucleoside triphosphate hydrolase"/>
    <property type="match status" value="1"/>
</dbReference>
<dbReference type="InterPro" id="IPR027417">
    <property type="entry name" value="P-loop_NTPase"/>
</dbReference>
<dbReference type="AlphaFoldDB" id="A0A9D7S5S5"/>
<dbReference type="GO" id="GO:0043139">
    <property type="term" value="F:5'-3' DNA helicase activity"/>
    <property type="evidence" value="ECO:0007669"/>
    <property type="project" value="TreeGrafter"/>
</dbReference>
<keyword evidence="4" id="KW-0347">Helicase</keyword>
<dbReference type="InterPro" id="IPR050534">
    <property type="entry name" value="Coronavir_polyprotein_1ab"/>
</dbReference>
<dbReference type="InterPro" id="IPR041677">
    <property type="entry name" value="DNA2/NAM7_AAA_11"/>
</dbReference>
<sequence>MKDQGFSIGDYAYLIVERTKDIDKVHQFKAGNVVSVGIWKMGSKKDTIKGVIDYIHKNKMKIILYSKDLPEWISDGGIGVDLLIDERTFREMEFSTKQVMNADPKSRLAHLRNVLMGYKEAQSNINTIFHPGQLQGLNQAQINAIQKVNCSSDVTVIHGPPGTGKTTTLVHAIKYLLDQNRLLKILVCAPSNTATDLLTTRLSRHHLHVTRIGNLSRIDEDLMNHTLDGQISNHPDHKQIKKVRIEAAQARREAQKHHRTMDQFKRAERNMMKQEAKILGNWAKELEDKLVNQILDSSQIICCTLMGSTSSYIQDRFFDYVFIDESGQALEGAIWIAIRKAHHVVLSGDPLQLPPTVKSIEAAQQGLGISLLEKYMSRSPISELLNIQYRMNTMIMGFSNAYFYNNQLIAAPQVAHRTLAFFGDEPLVFIDTAGCGFEEESLDGTSSRFNSGEYFILREHIYQLIESFGDHPIPSVSIISPYKEQIEYIRNELIKDELLSKVMPIKVSTIDGFQGQEGDIIYISLVRSNPMSDIGFLNDYRRMNVAITRAKLKLVVIGDSATLGQDVFYSQFIDYCQELGVYHSAWEWMVKL</sequence>